<dbReference type="Proteomes" id="UP000630936">
    <property type="component" value="Unassembled WGS sequence"/>
</dbReference>
<organism evidence="1 2">
    <name type="scientific">Streptomyces inusitatus</name>
    <dbReference type="NCBI Taxonomy" id="68221"/>
    <lineage>
        <taxon>Bacteria</taxon>
        <taxon>Bacillati</taxon>
        <taxon>Actinomycetota</taxon>
        <taxon>Actinomycetes</taxon>
        <taxon>Kitasatosporales</taxon>
        <taxon>Streptomycetaceae</taxon>
        <taxon>Streptomyces</taxon>
    </lineage>
</organism>
<comment type="caution">
    <text evidence="1">The sequence shown here is derived from an EMBL/GenBank/DDBJ whole genome shotgun (WGS) entry which is preliminary data.</text>
</comment>
<name>A0A918PUI9_9ACTN</name>
<dbReference type="RefSeq" id="WP_190122161.1">
    <property type="nucleotide sequence ID" value="NZ_BMWG01000003.1"/>
</dbReference>
<evidence type="ECO:0000313" key="1">
    <source>
        <dbReference type="EMBL" id="GGZ23181.1"/>
    </source>
</evidence>
<evidence type="ECO:0000313" key="2">
    <source>
        <dbReference type="Proteomes" id="UP000630936"/>
    </source>
</evidence>
<accession>A0A918PUI9</accession>
<dbReference type="AlphaFoldDB" id="A0A918PUI9"/>
<reference evidence="1" key="1">
    <citation type="journal article" date="2014" name="Int. J. Syst. Evol. Microbiol.">
        <title>Complete genome sequence of Corynebacterium casei LMG S-19264T (=DSM 44701T), isolated from a smear-ripened cheese.</title>
        <authorList>
            <consortium name="US DOE Joint Genome Institute (JGI-PGF)"/>
            <person name="Walter F."/>
            <person name="Albersmeier A."/>
            <person name="Kalinowski J."/>
            <person name="Ruckert C."/>
        </authorList>
    </citation>
    <scope>NUCLEOTIDE SEQUENCE</scope>
    <source>
        <strain evidence="1">JCM 4988</strain>
    </source>
</reference>
<reference evidence="1" key="2">
    <citation type="submission" date="2020-09" db="EMBL/GenBank/DDBJ databases">
        <authorList>
            <person name="Sun Q."/>
            <person name="Ohkuma M."/>
        </authorList>
    </citation>
    <scope>NUCLEOTIDE SEQUENCE</scope>
    <source>
        <strain evidence="1">JCM 4988</strain>
    </source>
</reference>
<proteinExistence type="predicted"/>
<dbReference type="EMBL" id="BMWG01000003">
    <property type="protein sequence ID" value="GGZ23181.1"/>
    <property type="molecule type" value="Genomic_DNA"/>
</dbReference>
<sequence>MARCGCGGGACNCSIDAGSGVTVSGSGTPANPFVISATALDCAVVRPCISAGQGATYNSGTGVVAARPSTDAGNTIQFGGDGGLYAATHCPTVRQCLSEGDGIDYNPATGVISARPSTDAGNNLAIGGDGGLFVPTGAATVTTGCGLTGNGAVATPVRAQVGTWAYPCDLDDHAGQTYCDSAGVLRGEPRGQATFDQSVIEQSYPSLAVPAGTDVLIETRPFDITNPDPCRDAFVVFECELDVDFTLPAGAGAAASMFTDDIIYMENTGSSTQDAVHVQVCKVFLRTVPAGGVLASPIEVRMGRGSGGAAYTRIQTATRAFIFNL</sequence>
<protein>
    <submittedName>
        <fullName evidence="1">Uncharacterized protein</fullName>
    </submittedName>
</protein>
<keyword evidence="2" id="KW-1185">Reference proteome</keyword>
<gene>
    <name evidence="1" type="ORF">GCM10010387_15360</name>
</gene>